<dbReference type="Gene3D" id="1.20.1070.10">
    <property type="entry name" value="Rhodopsin 7-helix transmembrane proteins"/>
    <property type="match status" value="1"/>
</dbReference>
<comment type="caution">
    <text evidence="6">The sequence shown here is derived from an EMBL/GenBank/DDBJ whole genome shotgun (WGS) entry which is preliminary data.</text>
</comment>
<protein>
    <recommendedName>
        <fullName evidence="5">G-protein coupled receptors family 1 profile domain-containing protein</fullName>
    </recommendedName>
</protein>
<dbReference type="Pfam" id="PF00001">
    <property type="entry name" value="7tm_1"/>
    <property type="match status" value="1"/>
</dbReference>
<evidence type="ECO:0000256" key="4">
    <source>
        <dbReference type="ARBA" id="ARBA00023136"/>
    </source>
</evidence>
<organism evidence="6 7">
    <name type="scientific">Fasciola hepatica</name>
    <name type="common">Liver fluke</name>
    <dbReference type="NCBI Taxonomy" id="6192"/>
    <lineage>
        <taxon>Eukaryota</taxon>
        <taxon>Metazoa</taxon>
        <taxon>Spiralia</taxon>
        <taxon>Lophotrochozoa</taxon>
        <taxon>Platyhelminthes</taxon>
        <taxon>Trematoda</taxon>
        <taxon>Digenea</taxon>
        <taxon>Plagiorchiida</taxon>
        <taxon>Echinostomata</taxon>
        <taxon>Echinostomatoidea</taxon>
        <taxon>Fasciolidae</taxon>
        <taxon>Fasciola</taxon>
    </lineage>
</organism>
<reference evidence="6" key="1">
    <citation type="submission" date="2019-03" db="EMBL/GenBank/DDBJ databases">
        <title>Improved annotation for the trematode Fasciola hepatica.</title>
        <authorList>
            <person name="Choi Y.-J."/>
            <person name="Martin J."/>
            <person name="Mitreva M."/>
        </authorList>
    </citation>
    <scope>NUCLEOTIDE SEQUENCE [LARGE SCALE GENOMIC DNA]</scope>
</reference>
<name>A0A2H1BYA0_FASHE</name>
<dbReference type="GO" id="GO:0016020">
    <property type="term" value="C:membrane"/>
    <property type="evidence" value="ECO:0007669"/>
    <property type="project" value="UniProtKB-SubCell"/>
</dbReference>
<gene>
    <name evidence="6" type="ORF">D915_008753</name>
</gene>
<dbReference type="InterPro" id="IPR000276">
    <property type="entry name" value="GPCR_Rhodpsn"/>
</dbReference>
<evidence type="ECO:0000256" key="2">
    <source>
        <dbReference type="ARBA" id="ARBA00022692"/>
    </source>
</evidence>
<keyword evidence="7" id="KW-1185">Reference proteome</keyword>
<keyword evidence="4" id="KW-0472">Membrane</keyword>
<evidence type="ECO:0000259" key="5">
    <source>
        <dbReference type="PROSITE" id="PS50262"/>
    </source>
</evidence>
<sequence length="361" mass="41513">MWQFVDSPLDLVWQCKALEAGENNVTKVDCVMSTVLGITSAYILPFICGFSLVGTVFFMTVVVVTKNLISRQFIYLFCMFASNAATSLLFGWLWIFLAKGLPFATNGRVYFFTFYSSPTACSVHRFAYSFTSTLSCNVLLVASVDRLLCVYYPMEFSNIPKRYGWYVIVITVIVSVFLLVPMAGLMIWTSVGDKIICWFPDKYQYMEYYHTLISNGGVIQPLAIFVINVVFFVRVRTYAQQLGRVEVLNAQVKHNIQACVTLLIFSLIFVICALPQSIAYICAYTIIRTNPGLTTQIRLAYNVADLFWNLYFIRDVIYLILMFRLTGICRWFFQFLRGKKHRKKFIISGTFWGQDQMIIVE</sequence>
<evidence type="ECO:0000313" key="7">
    <source>
        <dbReference type="Proteomes" id="UP000230066"/>
    </source>
</evidence>
<dbReference type="CDD" id="cd00637">
    <property type="entry name" value="7tm_classA_rhodopsin-like"/>
    <property type="match status" value="1"/>
</dbReference>
<accession>A0A2H1BYA0</accession>
<keyword evidence="3" id="KW-1133">Transmembrane helix</keyword>
<evidence type="ECO:0000313" key="6">
    <source>
        <dbReference type="EMBL" id="THD20588.1"/>
    </source>
</evidence>
<comment type="subcellular location">
    <subcellularLocation>
        <location evidence="1">Membrane</location>
    </subcellularLocation>
</comment>
<dbReference type="InterPro" id="IPR017452">
    <property type="entry name" value="GPCR_Rhodpsn_7TM"/>
</dbReference>
<dbReference type="EMBL" id="JXXN02004434">
    <property type="protein sequence ID" value="THD20588.1"/>
    <property type="molecule type" value="Genomic_DNA"/>
</dbReference>
<keyword evidence="2" id="KW-0812">Transmembrane</keyword>
<dbReference type="PROSITE" id="PS50262">
    <property type="entry name" value="G_PROTEIN_RECEP_F1_2"/>
    <property type="match status" value="1"/>
</dbReference>
<feature type="domain" description="G-protein coupled receptors family 1 profile" evidence="5">
    <location>
        <begin position="54"/>
        <end position="319"/>
    </location>
</feature>
<dbReference type="SUPFAM" id="SSF81321">
    <property type="entry name" value="Family A G protein-coupled receptor-like"/>
    <property type="match status" value="1"/>
</dbReference>
<dbReference type="Proteomes" id="UP000230066">
    <property type="component" value="Unassembled WGS sequence"/>
</dbReference>
<evidence type="ECO:0000256" key="1">
    <source>
        <dbReference type="ARBA" id="ARBA00004370"/>
    </source>
</evidence>
<dbReference type="AlphaFoldDB" id="A0A2H1BYA0"/>
<evidence type="ECO:0000256" key="3">
    <source>
        <dbReference type="ARBA" id="ARBA00022989"/>
    </source>
</evidence>
<dbReference type="GO" id="GO:0004930">
    <property type="term" value="F:G protein-coupled receptor activity"/>
    <property type="evidence" value="ECO:0007669"/>
    <property type="project" value="InterPro"/>
</dbReference>
<proteinExistence type="predicted"/>